<evidence type="ECO:0000259" key="6">
    <source>
        <dbReference type="PROSITE" id="PS51722"/>
    </source>
</evidence>
<accession>A0AA35R131</accession>
<proteinExistence type="predicted"/>
<evidence type="ECO:0000256" key="1">
    <source>
        <dbReference type="ARBA" id="ARBA00022741"/>
    </source>
</evidence>
<dbReference type="Pfam" id="PF00009">
    <property type="entry name" value="GTP_EFTU"/>
    <property type="match status" value="1"/>
</dbReference>
<dbReference type="InterPro" id="IPR027417">
    <property type="entry name" value="P-loop_NTPase"/>
</dbReference>
<keyword evidence="3" id="KW-0496">Mitochondrion</keyword>
<keyword evidence="2" id="KW-0648">Protein biosynthesis</keyword>
<keyword evidence="1" id="KW-0547">Nucleotide-binding</keyword>
<dbReference type="GO" id="GO:0005759">
    <property type="term" value="C:mitochondrial matrix"/>
    <property type="evidence" value="ECO:0007669"/>
    <property type="project" value="UniProtKB-ARBA"/>
</dbReference>
<gene>
    <name evidence="7" type="ORF">GBAR_LOCUS2529</name>
</gene>
<dbReference type="PROSITE" id="PS51722">
    <property type="entry name" value="G_TR_2"/>
    <property type="match status" value="1"/>
</dbReference>
<dbReference type="Gene3D" id="3.40.50.300">
    <property type="entry name" value="P-loop containing nucleotide triphosphate hydrolases"/>
    <property type="match status" value="1"/>
</dbReference>
<evidence type="ECO:0000256" key="2">
    <source>
        <dbReference type="ARBA" id="ARBA00022917"/>
    </source>
</evidence>
<sequence length="327" mass="35474">MTTTSKKRTASEPAPAANGRDLRNLRNTGFIAHVDAGKTTVSESVLYFTGETYKIGRVDDGTALLDYMPQERERGITITAAAQNVSWRDHQINIIDTPGHVDFTAEVERSLRVLDGVTVVLDSVAGVQAQSLTVWRQADKHSVPRIVFVNKMDRIGADFQYAVSTLRNRLYANAVPIQIPIGQEADFQGVIDLVDMRAFYYEWQDPSAEVDRNGRLEPREAEIPADHLDLANAAREELVAKVAEFDDDLAELYLMGGEVPADLLKSSIRQATIDIKTLPRLGWGCAATPRHTPVVGRGLGLSTVADGPAACGGLRAAASGPQVGAIP</sequence>
<feature type="domain" description="Tr-type G" evidence="6">
    <location>
        <begin position="23"/>
        <end position="207"/>
    </location>
</feature>
<dbReference type="Proteomes" id="UP001174909">
    <property type="component" value="Unassembled WGS sequence"/>
</dbReference>
<name>A0AA35R131_GEOBA</name>
<dbReference type="GO" id="GO:0003746">
    <property type="term" value="F:translation elongation factor activity"/>
    <property type="evidence" value="ECO:0007669"/>
    <property type="project" value="UniProtKB-KW"/>
</dbReference>
<evidence type="ECO:0000313" key="7">
    <source>
        <dbReference type="EMBL" id="CAI7998792.1"/>
    </source>
</evidence>
<evidence type="ECO:0000256" key="3">
    <source>
        <dbReference type="ARBA" id="ARBA00023128"/>
    </source>
</evidence>
<dbReference type="NCBIfam" id="TIGR00231">
    <property type="entry name" value="small_GTP"/>
    <property type="match status" value="1"/>
</dbReference>
<dbReference type="InterPro" id="IPR000795">
    <property type="entry name" value="T_Tr_GTP-bd_dom"/>
</dbReference>
<dbReference type="PANTHER" id="PTHR43261:SF1">
    <property type="entry name" value="RIBOSOME-RELEASING FACTOR 2, MITOCHONDRIAL"/>
    <property type="match status" value="1"/>
</dbReference>
<evidence type="ECO:0000256" key="5">
    <source>
        <dbReference type="SAM" id="MobiDB-lite"/>
    </source>
</evidence>
<dbReference type="GO" id="GO:0003924">
    <property type="term" value="F:GTPase activity"/>
    <property type="evidence" value="ECO:0007669"/>
    <property type="project" value="InterPro"/>
</dbReference>
<dbReference type="InterPro" id="IPR005225">
    <property type="entry name" value="Small_GTP-bd"/>
</dbReference>
<reference evidence="7" key="1">
    <citation type="submission" date="2023-03" db="EMBL/GenBank/DDBJ databases">
        <authorList>
            <person name="Steffen K."/>
            <person name="Cardenas P."/>
        </authorList>
    </citation>
    <scope>NUCLEOTIDE SEQUENCE</scope>
</reference>
<dbReference type="PANTHER" id="PTHR43261">
    <property type="entry name" value="TRANSLATION ELONGATION FACTOR G-RELATED"/>
    <property type="match status" value="1"/>
</dbReference>
<dbReference type="EMBL" id="CASHTH010000353">
    <property type="protein sequence ID" value="CAI7998792.1"/>
    <property type="molecule type" value="Genomic_DNA"/>
</dbReference>
<evidence type="ECO:0000256" key="4">
    <source>
        <dbReference type="ARBA" id="ARBA00023134"/>
    </source>
</evidence>
<evidence type="ECO:0000313" key="8">
    <source>
        <dbReference type="Proteomes" id="UP001174909"/>
    </source>
</evidence>
<keyword evidence="4" id="KW-0342">GTP-binding</keyword>
<comment type="caution">
    <text evidence="7">The sequence shown here is derived from an EMBL/GenBank/DDBJ whole genome shotgun (WGS) entry which is preliminary data.</text>
</comment>
<dbReference type="GO" id="GO:0032790">
    <property type="term" value="P:ribosome disassembly"/>
    <property type="evidence" value="ECO:0007669"/>
    <property type="project" value="TreeGrafter"/>
</dbReference>
<dbReference type="PRINTS" id="PR00315">
    <property type="entry name" value="ELONGATNFCT"/>
</dbReference>
<keyword evidence="8" id="KW-1185">Reference proteome</keyword>
<dbReference type="GO" id="GO:0005525">
    <property type="term" value="F:GTP binding"/>
    <property type="evidence" value="ECO:0007669"/>
    <property type="project" value="UniProtKB-KW"/>
</dbReference>
<dbReference type="FunFam" id="3.40.50.300:FF:000514">
    <property type="entry name" value="Ribosome-releasing factor 2, mitochondrial"/>
    <property type="match status" value="1"/>
</dbReference>
<feature type="region of interest" description="Disordered" evidence="5">
    <location>
        <begin position="1"/>
        <end position="22"/>
    </location>
</feature>
<dbReference type="CDD" id="cd01886">
    <property type="entry name" value="EF-G"/>
    <property type="match status" value="1"/>
</dbReference>
<dbReference type="SUPFAM" id="SSF52540">
    <property type="entry name" value="P-loop containing nucleoside triphosphate hydrolases"/>
    <property type="match status" value="1"/>
</dbReference>
<organism evidence="7 8">
    <name type="scientific">Geodia barretti</name>
    <name type="common">Barrett's horny sponge</name>
    <dbReference type="NCBI Taxonomy" id="519541"/>
    <lineage>
        <taxon>Eukaryota</taxon>
        <taxon>Metazoa</taxon>
        <taxon>Porifera</taxon>
        <taxon>Demospongiae</taxon>
        <taxon>Heteroscleromorpha</taxon>
        <taxon>Tetractinellida</taxon>
        <taxon>Astrophorina</taxon>
        <taxon>Geodiidae</taxon>
        <taxon>Geodia</taxon>
    </lineage>
</organism>
<dbReference type="AlphaFoldDB" id="A0AA35R131"/>
<dbReference type="PROSITE" id="PS00301">
    <property type="entry name" value="G_TR_1"/>
    <property type="match status" value="1"/>
</dbReference>
<keyword evidence="7" id="KW-0251">Elongation factor</keyword>
<protein>
    <submittedName>
        <fullName evidence="7">Elongation factor G</fullName>
    </submittedName>
</protein>
<dbReference type="InterPro" id="IPR031157">
    <property type="entry name" value="G_TR_CS"/>
</dbReference>